<sequence>MVNPKTFKRLAYDDCLVNGGRPLKTSQTIRFTYSNSFMYPITFKFADFC</sequence>
<reference evidence="2" key="2">
    <citation type="submission" date="2022-03" db="EMBL/GenBank/DDBJ databases">
        <title>Draft title - Genomic analysis of global carrot germplasm unveils the trajectory of domestication and the origin of high carotenoid orange carrot.</title>
        <authorList>
            <person name="Iorizzo M."/>
            <person name="Ellison S."/>
            <person name="Senalik D."/>
            <person name="Macko-Podgorni A."/>
            <person name="Grzebelus D."/>
            <person name="Bostan H."/>
            <person name="Rolling W."/>
            <person name="Curaba J."/>
            <person name="Simon P."/>
        </authorList>
    </citation>
    <scope>NUCLEOTIDE SEQUENCE</scope>
    <source>
        <tissue evidence="2">Leaf</tissue>
    </source>
</reference>
<dbReference type="GO" id="GO:0001709">
    <property type="term" value="P:cell fate determination"/>
    <property type="evidence" value="ECO:0007669"/>
    <property type="project" value="TreeGrafter"/>
</dbReference>
<dbReference type="InterPro" id="IPR040361">
    <property type="entry name" value="TPD1"/>
</dbReference>
<dbReference type="EMBL" id="CP093351">
    <property type="protein sequence ID" value="WOH15851.1"/>
    <property type="molecule type" value="Genomic_DNA"/>
</dbReference>
<dbReference type="Pfam" id="PF24068">
    <property type="entry name" value="TPD1_C"/>
    <property type="match status" value="1"/>
</dbReference>
<organism evidence="2 3">
    <name type="scientific">Daucus carota subsp. sativus</name>
    <name type="common">Carrot</name>
    <dbReference type="NCBI Taxonomy" id="79200"/>
    <lineage>
        <taxon>Eukaryota</taxon>
        <taxon>Viridiplantae</taxon>
        <taxon>Streptophyta</taxon>
        <taxon>Embryophyta</taxon>
        <taxon>Tracheophyta</taxon>
        <taxon>Spermatophyta</taxon>
        <taxon>Magnoliopsida</taxon>
        <taxon>eudicotyledons</taxon>
        <taxon>Gunneridae</taxon>
        <taxon>Pentapetalae</taxon>
        <taxon>asterids</taxon>
        <taxon>campanulids</taxon>
        <taxon>Apiales</taxon>
        <taxon>Apiaceae</taxon>
        <taxon>Apioideae</taxon>
        <taxon>Scandiceae</taxon>
        <taxon>Daucinae</taxon>
        <taxon>Daucus</taxon>
        <taxon>Daucus sect. Daucus</taxon>
    </lineage>
</organism>
<dbReference type="PANTHER" id="PTHR33184">
    <property type="entry name" value="PROTEIN TAPETUM DETERMINANT 1-LIKE-RELATED"/>
    <property type="match status" value="1"/>
</dbReference>
<gene>
    <name evidence="2" type="ORF">DCAR_0935397</name>
</gene>
<name>A0AAF0XX20_DAUCS</name>
<evidence type="ECO:0000313" key="3">
    <source>
        <dbReference type="Proteomes" id="UP000077755"/>
    </source>
</evidence>
<protein>
    <submittedName>
        <fullName evidence="2">Uncharacterized protein</fullName>
    </submittedName>
</protein>
<dbReference type="AlphaFoldDB" id="A0AAF0XX20"/>
<keyword evidence="3" id="KW-1185">Reference proteome</keyword>
<evidence type="ECO:0000256" key="1">
    <source>
        <dbReference type="ARBA" id="ARBA00022729"/>
    </source>
</evidence>
<keyword evidence="1" id="KW-0732">Signal</keyword>
<dbReference type="Proteomes" id="UP000077755">
    <property type="component" value="Chromosome 9"/>
</dbReference>
<proteinExistence type="predicted"/>
<dbReference type="PANTHER" id="PTHR33184:SF2">
    <property type="entry name" value="APPLE DOMAIN-CONTAINING PROTEIN"/>
    <property type="match status" value="1"/>
</dbReference>
<reference evidence="2" key="1">
    <citation type="journal article" date="2016" name="Nat. Genet.">
        <title>A high-quality carrot genome assembly provides new insights into carotenoid accumulation and asterid genome evolution.</title>
        <authorList>
            <person name="Iorizzo M."/>
            <person name="Ellison S."/>
            <person name="Senalik D."/>
            <person name="Zeng P."/>
            <person name="Satapoomin P."/>
            <person name="Huang J."/>
            <person name="Bowman M."/>
            <person name="Iovene M."/>
            <person name="Sanseverino W."/>
            <person name="Cavagnaro P."/>
            <person name="Yildiz M."/>
            <person name="Macko-Podgorni A."/>
            <person name="Moranska E."/>
            <person name="Grzebelus E."/>
            <person name="Grzebelus D."/>
            <person name="Ashrafi H."/>
            <person name="Zheng Z."/>
            <person name="Cheng S."/>
            <person name="Spooner D."/>
            <person name="Van Deynze A."/>
            <person name="Simon P."/>
        </authorList>
    </citation>
    <scope>NUCLEOTIDE SEQUENCE</scope>
    <source>
        <tissue evidence="2">Leaf</tissue>
    </source>
</reference>
<evidence type="ECO:0000313" key="2">
    <source>
        <dbReference type="EMBL" id="WOH15851.1"/>
    </source>
</evidence>
<accession>A0AAF0XX20</accession>